<feature type="transmembrane region" description="Helical" evidence="7">
    <location>
        <begin position="238"/>
        <end position="254"/>
    </location>
</feature>
<name>A0A926N5U5_9BACL</name>
<keyword evidence="5 7" id="KW-1133">Transmembrane helix</keyword>
<feature type="domain" description="Major facilitator superfamily (MFS) profile" evidence="8">
    <location>
        <begin position="19"/>
        <end position="478"/>
    </location>
</feature>
<feature type="transmembrane region" description="Helical" evidence="7">
    <location>
        <begin position="364"/>
        <end position="382"/>
    </location>
</feature>
<comment type="caution">
    <text evidence="9">The sequence shown here is derived from an EMBL/GenBank/DDBJ whole genome shotgun (WGS) entry which is preliminary data.</text>
</comment>
<sequence>MNKEIEFLAEDPNVKVKSIMISLIIGAFFAILNETLLNVALTTLMEEFHVTATTVQWLATGFLLVMGIITPISALLLQSFTTRQMFMGTMTVFAIGTLICALAINFPLLFMGRILQAVGTGLLIPLIFNAILLIYPPERRGAVMGTIGLVITFAPAIGPPLSGIIVEYLGWRYLFIVVIPFILFSMAFAYKYLTNVGEMTKPQVDLRSIVYSTLGFGGIVLGFSLVGEGSKGFFDPKIILMILLGFILTTLFVTRQLKLAEPLLDMRVFRYPMFSLGVILFVTVVVVMFSTEIILPMYMQGPLALTAATTGLILLPGSLLNGVFSPVMGKLFDRYGPRKIIIPAAVVLAGDVLIMSQIKIDTPIWMIIVTFTVLMISISAIMMPAQTNGLNELPKNLYPHGSAVMNTLIPVMGAVGISVFMSLLAQKQQSFIEMSHDPTAQTTQQAAFVSGFEFVFFVSFGIVFIGLIASLFVKRPTPAESIEETS</sequence>
<keyword evidence="2" id="KW-0813">Transport</keyword>
<feature type="transmembrane region" description="Helical" evidence="7">
    <location>
        <begin position="171"/>
        <end position="193"/>
    </location>
</feature>
<keyword evidence="6 7" id="KW-0472">Membrane</keyword>
<dbReference type="PRINTS" id="PR01036">
    <property type="entry name" value="TCRTETB"/>
</dbReference>
<evidence type="ECO:0000256" key="1">
    <source>
        <dbReference type="ARBA" id="ARBA00004651"/>
    </source>
</evidence>
<evidence type="ECO:0000256" key="4">
    <source>
        <dbReference type="ARBA" id="ARBA00022692"/>
    </source>
</evidence>
<feature type="transmembrane region" description="Helical" evidence="7">
    <location>
        <begin position="403"/>
        <end position="425"/>
    </location>
</feature>
<dbReference type="Pfam" id="PF07690">
    <property type="entry name" value="MFS_1"/>
    <property type="match status" value="1"/>
</dbReference>
<accession>A0A926N5U5</accession>
<reference evidence="9" key="1">
    <citation type="submission" date="2020-09" db="EMBL/GenBank/DDBJ databases">
        <title>A novel bacterium of genus Hazenella, isolated from South China Sea.</title>
        <authorList>
            <person name="Huang H."/>
            <person name="Mo K."/>
            <person name="Hu Y."/>
        </authorList>
    </citation>
    <scope>NUCLEOTIDE SEQUENCE</scope>
    <source>
        <strain evidence="9">IB182357</strain>
    </source>
</reference>
<evidence type="ECO:0000256" key="5">
    <source>
        <dbReference type="ARBA" id="ARBA00022989"/>
    </source>
</evidence>
<dbReference type="InterPro" id="IPR036259">
    <property type="entry name" value="MFS_trans_sf"/>
</dbReference>
<evidence type="ECO:0000256" key="3">
    <source>
        <dbReference type="ARBA" id="ARBA00022475"/>
    </source>
</evidence>
<feature type="transmembrane region" description="Helical" evidence="7">
    <location>
        <begin position="304"/>
        <end position="328"/>
    </location>
</feature>
<dbReference type="PROSITE" id="PS50850">
    <property type="entry name" value="MFS"/>
    <property type="match status" value="1"/>
</dbReference>
<dbReference type="Gene3D" id="1.20.1250.20">
    <property type="entry name" value="MFS general substrate transporter like domains"/>
    <property type="match status" value="1"/>
</dbReference>
<dbReference type="GO" id="GO:0005886">
    <property type="term" value="C:plasma membrane"/>
    <property type="evidence" value="ECO:0007669"/>
    <property type="project" value="UniProtKB-SubCell"/>
</dbReference>
<dbReference type="Proteomes" id="UP000661691">
    <property type="component" value="Unassembled WGS sequence"/>
</dbReference>
<organism evidence="9 10">
    <name type="scientific">Polycladospora coralii</name>
    <dbReference type="NCBI Taxonomy" id="2771432"/>
    <lineage>
        <taxon>Bacteria</taxon>
        <taxon>Bacillati</taxon>
        <taxon>Bacillota</taxon>
        <taxon>Bacilli</taxon>
        <taxon>Bacillales</taxon>
        <taxon>Thermoactinomycetaceae</taxon>
        <taxon>Polycladospora</taxon>
    </lineage>
</organism>
<protein>
    <submittedName>
        <fullName evidence="9">Multidrug efflux MFS transporter</fullName>
    </submittedName>
</protein>
<feature type="transmembrane region" description="Helical" evidence="7">
    <location>
        <begin position="445"/>
        <end position="473"/>
    </location>
</feature>
<evidence type="ECO:0000313" key="9">
    <source>
        <dbReference type="EMBL" id="MBD1371276.1"/>
    </source>
</evidence>
<dbReference type="InterPro" id="IPR004638">
    <property type="entry name" value="EmrB-like"/>
</dbReference>
<feature type="transmembrane region" description="Helical" evidence="7">
    <location>
        <begin position="142"/>
        <end position="165"/>
    </location>
</feature>
<dbReference type="EMBL" id="JACXAH010000003">
    <property type="protein sequence ID" value="MBD1371276.1"/>
    <property type="molecule type" value="Genomic_DNA"/>
</dbReference>
<dbReference type="SUPFAM" id="SSF103473">
    <property type="entry name" value="MFS general substrate transporter"/>
    <property type="match status" value="1"/>
</dbReference>
<evidence type="ECO:0000259" key="8">
    <source>
        <dbReference type="PROSITE" id="PS50850"/>
    </source>
</evidence>
<evidence type="ECO:0000256" key="6">
    <source>
        <dbReference type="ARBA" id="ARBA00023136"/>
    </source>
</evidence>
<evidence type="ECO:0000256" key="2">
    <source>
        <dbReference type="ARBA" id="ARBA00022448"/>
    </source>
</evidence>
<dbReference type="AlphaFoldDB" id="A0A926N5U5"/>
<comment type="subcellular location">
    <subcellularLocation>
        <location evidence="1">Cell membrane</location>
        <topology evidence="1">Multi-pass membrane protein</topology>
    </subcellularLocation>
</comment>
<gene>
    <name evidence="9" type="ORF">IC620_02770</name>
</gene>
<dbReference type="NCBIfam" id="TIGR00711">
    <property type="entry name" value="efflux_EmrB"/>
    <property type="match status" value="1"/>
</dbReference>
<evidence type="ECO:0000313" key="10">
    <source>
        <dbReference type="Proteomes" id="UP000661691"/>
    </source>
</evidence>
<dbReference type="GO" id="GO:0022857">
    <property type="term" value="F:transmembrane transporter activity"/>
    <property type="evidence" value="ECO:0007669"/>
    <property type="project" value="InterPro"/>
</dbReference>
<keyword evidence="10" id="KW-1185">Reference proteome</keyword>
<dbReference type="CDD" id="cd17503">
    <property type="entry name" value="MFS_LmrB_MDR_like"/>
    <property type="match status" value="1"/>
</dbReference>
<dbReference type="RefSeq" id="WP_191141462.1">
    <property type="nucleotide sequence ID" value="NZ_JACXAH010000003.1"/>
</dbReference>
<feature type="transmembrane region" description="Helical" evidence="7">
    <location>
        <begin position="205"/>
        <end position="226"/>
    </location>
</feature>
<keyword evidence="4 7" id="KW-0812">Transmembrane</keyword>
<feature type="transmembrane region" description="Helical" evidence="7">
    <location>
        <begin position="89"/>
        <end position="108"/>
    </location>
</feature>
<dbReference type="PANTHER" id="PTHR42718:SF43">
    <property type="entry name" value="LINCOMYCIN RESISTANCE PROTEIN LMRB"/>
    <property type="match status" value="1"/>
</dbReference>
<evidence type="ECO:0000256" key="7">
    <source>
        <dbReference type="SAM" id="Phobius"/>
    </source>
</evidence>
<proteinExistence type="predicted"/>
<dbReference type="PANTHER" id="PTHR42718">
    <property type="entry name" value="MAJOR FACILITATOR SUPERFAMILY MULTIDRUG TRANSPORTER MFSC"/>
    <property type="match status" value="1"/>
</dbReference>
<feature type="transmembrane region" description="Helical" evidence="7">
    <location>
        <begin position="274"/>
        <end position="298"/>
    </location>
</feature>
<feature type="transmembrane region" description="Helical" evidence="7">
    <location>
        <begin position="21"/>
        <end position="45"/>
    </location>
</feature>
<dbReference type="Gene3D" id="1.20.1720.10">
    <property type="entry name" value="Multidrug resistance protein D"/>
    <property type="match status" value="1"/>
</dbReference>
<feature type="transmembrane region" description="Helical" evidence="7">
    <location>
        <begin position="57"/>
        <end position="77"/>
    </location>
</feature>
<keyword evidence="3" id="KW-1003">Cell membrane</keyword>
<feature type="transmembrane region" description="Helical" evidence="7">
    <location>
        <begin position="114"/>
        <end position="135"/>
    </location>
</feature>
<dbReference type="InterPro" id="IPR020846">
    <property type="entry name" value="MFS_dom"/>
</dbReference>
<dbReference type="InterPro" id="IPR011701">
    <property type="entry name" value="MFS"/>
</dbReference>